<organism evidence="2 3">
    <name type="scientific">Paractinoplanes deccanensis</name>
    <dbReference type="NCBI Taxonomy" id="113561"/>
    <lineage>
        <taxon>Bacteria</taxon>
        <taxon>Bacillati</taxon>
        <taxon>Actinomycetota</taxon>
        <taxon>Actinomycetes</taxon>
        <taxon>Micromonosporales</taxon>
        <taxon>Micromonosporaceae</taxon>
        <taxon>Paractinoplanes</taxon>
    </lineage>
</organism>
<evidence type="ECO:0000313" key="3">
    <source>
        <dbReference type="Proteomes" id="UP000609879"/>
    </source>
</evidence>
<evidence type="ECO:0000256" key="1">
    <source>
        <dbReference type="SAM" id="MobiDB-lite"/>
    </source>
</evidence>
<comment type="caution">
    <text evidence="2">The sequence shown here is derived from an EMBL/GenBank/DDBJ whole genome shotgun (WGS) entry which is preliminary data.</text>
</comment>
<dbReference type="EMBL" id="BOMI01000114">
    <property type="protein sequence ID" value="GID77120.1"/>
    <property type="molecule type" value="Genomic_DNA"/>
</dbReference>
<feature type="compositionally biased region" description="Pro residues" evidence="1">
    <location>
        <begin position="384"/>
        <end position="406"/>
    </location>
</feature>
<dbReference type="RefSeq" id="WP_203770686.1">
    <property type="nucleotide sequence ID" value="NZ_BAAABO010000020.1"/>
</dbReference>
<evidence type="ECO:0000313" key="2">
    <source>
        <dbReference type="EMBL" id="GID77120.1"/>
    </source>
</evidence>
<reference evidence="2 3" key="1">
    <citation type="submission" date="2021-01" db="EMBL/GenBank/DDBJ databases">
        <title>Whole genome shotgun sequence of Actinoplanes deccanensis NBRC 13994.</title>
        <authorList>
            <person name="Komaki H."/>
            <person name="Tamura T."/>
        </authorList>
    </citation>
    <scope>NUCLEOTIDE SEQUENCE [LARGE SCALE GENOMIC DNA]</scope>
    <source>
        <strain evidence="2 3">NBRC 13994</strain>
    </source>
</reference>
<dbReference type="Proteomes" id="UP000609879">
    <property type="component" value="Unassembled WGS sequence"/>
</dbReference>
<proteinExistence type="predicted"/>
<gene>
    <name evidence="2" type="ORF">Ade02nite_57610</name>
</gene>
<sequence>MSDPKHATRLRLMWLWHRGDGLVLLLHRAAVHGDQVVSHFWRSDLLPDRAGFGDQIPQLDSECHRDLLAGDAPEQARVVLRPRGLVLPLWRIGPQEVLGALPPVSEFVHGVTEATDTADLYSSGLHPAGPPLGTPFDETISLTTRDLGPADATVGVTQAAIIELVRVRAAQVGDGGVQVVTFIAKARTMTIRFDSVLESSAVRRAVQALRNDPANTAHRADLVDRLASSGSPGGGDQLVVDRRTTLLGFLRELLLGDVTGVQIGDFNRQEVSFYYRVTEPPRAEALLSSQPGLAEELAETLCPSPGREGQGTAALDSRLRDIVERLDFHPAGALQLGAWYPMPEPGEELVVADVDGAAIGDVIQLHERVTQIPHVETDIEPPKPPEQPKPPEPPEPPKPPEPLPDDPWPDHPGGISL</sequence>
<accession>A0ABQ3YAS6</accession>
<keyword evidence="3" id="KW-1185">Reference proteome</keyword>
<name>A0ABQ3YAS6_9ACTN</name>
<feature type="region of interest" description="Disordered" evidence="1">
    <location>
        <begin position="375"/>
        <end position="417"/>
    </location>
</feature>
<protein>
    <submittedName>
        <fullName evidence="2">Uncharacterized protein</fullName>
    </submittedName>
</protein>